<keyword evidence="7" id="KW-0560">Oxidoreductase</keyword>
<evidence type="ECO:0000256" key="7">
    <source>
        <dbReference type="ARBA" id="ARBA00023002"/>
    </source>
</evidence>
<evidence type="ECO:0000313" key="22">
    <source>
        <dbReference type="Proteomes" id="UP001194696"/>
    </source>
</evidence>
<comment type="pathway">
    <text evidence="2">Lipid metabolism.</text>
</comment>
<dbReference type="InterPro" id="IPR002347">
    <property type="entry name" value="SDR_fam"/>
</dbReference>
<dbReference type="InterPro" id="IPR036291">
    <property type="entry name" value="NAD(P)-bd_dom_sf"/>
</dbReference>
<evidence type="ECO:0000256" key="19">
    <source>
        <dbReference type="ARBA" id="ARBA00049386"/>
    </source>
</evidence>
<reference evidence="21 22" key="1">
    <citation type="journal article" date="2020" name="Fungal Divers.">
        <title>Resolving the Mortierellaceae phylogeny through synthesis of multi-gene phylogenetics and phylogenomics.</title>
        <authorList>
            <person name="Vandepol N."/>
            <person name="Liber J."/>
            <person name="Desiro A."/>
            <person name="Na H."/>
            <person name="Kennedy M."/>
            <person name="Barry K."/>
            <person name="Grigoriev I.V."/>
            <person name="Miller A.N."/>
            <person name="O'Donnell K."/>
            <person name="Stajich J.E."/>
            <person name="Bonito G."/>
        </authorList>
    </citation>
    <scope>NUCLEOTIDE SEQUENCE [LARGE SCALE GENOMIC DNA]</scope>
    <source>
        <strain evidence="21 22">AD045</strain>
    </source>
</reference>
<dbReference type="Proteomes" id="UP001194696">
    <property type="component" value="Unassembled WGS sequence"/>
</dbReference>
<dbReference type="PANTHER" id="PTHR24317:SF7">
    <property type="entry name" value="PEROXISOMAL TRANS-2-ENOYL-COA REDUCTASE"/>
    <property type="match status" value="1"/>
</dbReference>
<keyword evidence="10" id="KW-0275">Fatty acid biosynthesis</keyword>
<evidence type="ECO:0000256" key="4">
    <source>
        <dbReference type="ARBA" id="ARBA00022553"/>
    </source>
</evidence>
<evidence type="ECO:0000256" key="5">
    <source>
        <dbReference type="ARBA" id="ARBA00022832"/>
    </source>
</evidence>
<comment type="catalytic activity">
    <reaction evidence="20">
        <text>(2E)-octenoyl-CoA + NADPH + H(+) = octanoyl-CoA + NADP(+)</text>
        <dbReference type="Rhea" id="RHEA:44952"/>
        <dbReference type="ChEBI" id="CHEBI:15378"/>
        <dbReference type="ChEBI" id="CHEBI:57386"/>
        <dbReference type="ChEBI" id="CHEBI:57783"/>
        <dbReference type="ChEBI" id="CHEBI:58349"/>
        <dbReference type="ChEBI" id="CHEBI:62242"/>
    </reaction>
    <physiologicalReaction direction="left-to-right" evidence="20">
        <dbReference type="Rhea" id="RHEA:44953"/>
    </physiologicalReaction>
</comment>
<dbReference type="CDD" id="cd05369">
    <property type="entry name" value="TER_DECR_SDR_a"/>
    <property type="match status" value="1"/>
</dbReference>
<dbReference type="PANTHER" id="PTHR24317">
    <property type="entry name" value="PEROXISOMAL TRANS-2-ENOYL-COA REDUCTASE"/>
    <property type="match status" value="1"/>
</dbReference>
<keyword evidence="8" id="KW-0443">Lipid metabolism</keyword>
<evidence type="ECO:0000256" key="8">
    <source>
        <dbReference type="ARBA" id="ARBA00023098"/>
    </source>
</evidence>
<comment type="catalytic activity">
    <reaction evidence="16">
        <text>(2E)-tetradecenoyl-CoA + NADPH + H(+) = tetradecanoyl-CoA + NADP(+)</text>
        <dbReference type="Rhea" id="RHEA:44968"/>
        <dbReference type="ChEBI" id="CHEBI:15378"/>
        <dbReference type="ChEBI" id="CHEBI:57385"/>
        <dbReference type="ChEBI" id="CHEBI:57783"/>
        <dbReference type="ChEBI" id="CHEBI:58349"/>
        <dbReference type="ChEBI" id="CHEBI:61405"/>
    </reaction>
    <physiologicalReaction direction="left-to-right" evidence="16">
        <dbReference type="Rhea" id="RHEA:44969"/>
    </physiologicalReaction>
</comment>
<dbReference type="EC" id="1.3.1.38" evidence="13"/>
<proteinExistence type="predicted"/>
<comment type="catalytic activity">
    <reaction evidence="17">
        <text>(2E)-hexenoyl-CoA + NADPH + H(+) = hexanoyl-CoA + NADP(+)</text>
        <dbReference type="Rhea" id="RHEA:44956"/>
        <dbReference type="ChEBI" id="CHEBI:15378"/>
        <dbReference type="ChEBI" id="CHEBI:57783"/>
        <dbReference type="ChEBI" id="CHEBI:58349"/>
        <dbReference type="ChEBI" id="CHEBI:62077"/>
        <dbReference type="ChEBI" id="CHEBI:62620"/>
    </reaction>
    <physiologicalReaction direction="left-to-right" evidence="17">
        <dbReference type="Rhea" id="RHEA:44957"/>
    </physiologicalReaction>
</comment>
<evidence type="ECO:0000256" key="9">
    <source>
        <dbReference type="ARBA" id="ARBA00023140"/>
    </source>
</evidence>
<comment type="catalytic activity">
    <reaction evidence="18">
        <text>a (2E)-enoyl-CoA + NADPH + H(+) = a 2,3-saturated acyl-CoA + NADP(+)</text>
        <dbReference type="Rhea" id="RHEA:33763"/>
        <dbReference type="ChEBI" id="CHEBI:15378"/>
        <dbReference type="ChEBI" id="CHEBI:57783"/>
        <dbReference type="ChEBI" id="CHEBI:58349"/>
        <dbReference type="ChEBI" id="CHEBI:58856"/>
        <dbReference type="ChEBI" id="CHEBI:65111"/>
        <dbReference type="EC" id="1.3.1.38"/>
    </reaction>
    <physiologicalReaction direction="left-to-right" evidence="18">
        <dbReference type="Rhea" id="RHEA:33764"/>
    </physiologicalReaction>
</comment>
<comment type="function">
    <text evidence="11">Participates in chain elongation of fatty acids. Catalyzes the reduction of trans-2-enoyl-CoAs of varying chain lengths from 6:1 to 16:1, having maximum activity with 10:1 CoA. Has no 2,4-dienoyl-CoA reductase activity.</text>
</comment>
<keyword evidence="5" id="KW-0276">Fatty acid metabolism</keyword>
<dbReference type="Pfam" id="PF13561">
    <property type="entry name" value="adh_short_C2"/>
    <property type="match status" value="1"/>
</dbReference>
<evidence type="ECO:0000256" key="3">
    <source>
        <dbReference type="ARBA" id="ARBA00022516"/>
    </source>
</evidence>
<evidence type="ECO:0000313" key="21">
    <source>
        <dbReference type="EMBL" id="KAG0293198.1"/>
    </source>
</evidence>
<comment type="caution">
    <text evidence="21">The sequence shown here is derived from an EMBL/GenBank/DDBJ whole genome shotgun (WGS) entry which is preliminary data.</text>
</comment>
<evidence type="ECO:0000256" key="15">
    <source>
        <dbReference type="ARBA" id="ARBA00047570"/>
    </source>
</evidence>
<name>A0ABQ7KA42_9FUNG</name>
<comment type="subunit">
    <text evidence="12">Interacts with PEX5, probably required to target it into peroxisomes.</text>
</comment>
<dbReference type="PRINTS" id="PR00081">
    <property type="entry name" value="GDHRDH"/>
</dbReference>
<dbReference type="SUPFAM" id="SSF51735">
    <property type="entry name" value="NAD(P)-binding Rossmann-fold domains"/>
    <property type="match status" value="1"/>
</dbReference>
<evidence type="ECO:0000256" key="13">
    <source>
        <dbReference type="ARBA" id="ARBA00038849"/>
    </source>
</evidence>
<comment type="subcellular location">
    <subcellularLocation>
        <location evidence="1">Peroxisome</location>
    </subcellularLocation>
</comment>
<evidence type="ECO:0000256" key="14">
    <source>
        <dbReference type="ARBA" id="ARBA00041063"/>
    </source>
</evidence>
<evidence type="ECO:0000256" key="11">
    <source>
        <dbReference type="ARBA" id="ARBA00037124"/>
    </source>
</evidence>
<dbReference type="InterPro" id="IPR052388">
    <property type="entry name" value="Peroxisomal_t2-enoyl-CoA_red"/>
</dbReference>
<comment type="catalytic activity">
    <reaction evidence="19">
        <text>(2E)-decenoyl-CoA + NADPH + H(+) = decanoyl-CoA + NADP(+)</text>
        <dbReference type="Rhea" id="RHEA:44960"/>
        <dbReference type="ChEBI" id="CHEBI:15378"/>
        <dbReference type="ChEBI" id="CHEBI:57783"/>
        <dbReference type="ChEBI" id="CHEBI:58349"/>
        <dbReference type="ChEBI" id="CHEBI:61406"/>
        <dbReference type="ChEBI" id="CHEBI:61430"/>
    </reaction>
    <physiologicalReaction direction="left-to-right" evidence="19">
        <dbReference type="Rhea" id="RHEA:44961"/>
    </physiologicalReaction>
</comment>
<evidence type="ECO:0000256" key="18">
    <source>
        <dbReference type="ARBA" id="ARBA00049251"/>
    </source>
</evidence>
<keyword evidence="3" id="KW-0444">Lipid biosynthesis</keyword>
<evidence type="ECO:0000256" key="10">
    <source>
        <dbReference type="ARBA" id="ARBA00023160"/>
    </source>
</evidence>
<keyword evidence="9" id="KW-0576">Peroxisome</keyword>
<keyword evidence="22" id="KW-1185">Reference proteome</keyword>
<evidence type="ECO:0000256" key="12">
    <source>
        <dbReference type="ARBA" id="ARBA00038622"/>
    </source>
</evidence>
<evidence type="ECO:0000256" key="1">
    <source>
        <dbReference type="ARBA" id="ARBA00004275"/>
    </source>
</evidence>
<dbReference type="Gene3D" id="3.40.50.720">
    <property type="entry name" value="NAD(P)-binding Rossmann-like Domain"/>
    <property type="match status" value="1"/>
</dbReference>
<evidence type="ECO:0000256" key="17">
    <source>
        <dbReference type="ARBA" id="ARBA00049108"/>
    </source>
</evidence>
<evidence type="ECO:0000256" key="20">
    <source>
        <dbReference type="ARBA" id="ARBA00049559"/>
    </source>
</evidence>
<keyword evidence="6" id="KW-0521">NADP</keyword>
<evidence type="ECO:0000256" key="16">
    <source>
        <dbReference type="ARBA" id="ARBA00048686"/>
    </source>
</evidence>
<gene>
    <name evidence="21" type="ORF">BGZ96_003186</name>
</gene>
<protein>
    <recommendedName>
        <fullName evidence="14">Peroxisomal trans-2-enoyl-CoA reductase</fullName>
        <ecNumber evidence="13">1.3.1.38</ecNumber>
    </recommendedName>
</protein>
<evidence type="ECO:0000256" key="6">
    <source>
        <dbReference type="ARBA" id="ARBA00022857"/>
    </source>
</evidence>
<keyword evidence="4" id="KW-0597">Phosphoprotein</keyword>
<evidence type="ECO:0000256" key="2">
    <source>
        <dbReference type="ARBA" id="ARBA00005189"/>
    </source>
</evidence>
<comment type="catalytic activity">
    <reaction evidence="15">
        <text>(2E)-dodecenoyl-CoA + NADPH + H(+) = dodecanoyl-CoA + NADP(+)</text>
        <dbReference type="Rhea" id="RHEA:44964"/>
        <dbReference type="ChEBI" id="CHEBI:15378"/>
        <dbReference type="ChEBI" id="CHEBI:57330"/>
        <dbReference type="ChEBI" id="CHEBI:57375"/>
        <dbReference type="ChEBI" id="CHEBI:57783"/>
        <dbReference type="ChEBI" id="CHEBI:58349"/>
    </reaction>
    <physiologicalReaction direction="left-to-right" evidence="15">
        <dbReference type="Rhea" id="RHEA:44965"/>
    </physiologicalReaction>
</comment>
<dbReference type="EMBL" id="JAAAIM010000166">
    <property type="protein sequence ID" value="KAG0293198.1"/>
    <property type="molecule type" value="Genomic_DNA"/>
</dbReference>
<sequence length="322" mass="34306">MAGYNSVFEKDLFNDQVILVTGGGTGIGRCIAHELVSLGALVIIAARKISQLEDTAKEIRLLGGRCETMTLNIRDPVQAQDLVNTIVTKHGKLTGLVNNAGGQFHSPASKMSPKGFATVVDLNLMGTFHLCKAAYEGYMGEHGGSIVNIVAECRNGFTGMVHTGAARSGIINMTKTLAVEWGPYNGIRVNCVAPGMILSSGMKNYPEKVLDSFLDNSWLNPAGRMGTESEIASSVVFLLSPAASYITGINLPVDGASSLSKGDAKTNTAQPSFNPAGSKMTPYIGWPQQEQVQGQGPVLKELDAPEPMMQLYAKYKSKAHKL</sequence>
<accession>A0ABQ7KA42</accession>
<organism evidence="21 22">
    <name type="scientific">Linnemannia gamsii</name>
    <dbReference type="NCBI Taxonomy" id="64522"/>
    <lineage>
        <taxon>Eukaryota</taxon>
        <taxon>Fungi</taxon>
        <taxon>Fungi incertae sedis</taxon>
        <taxon>Mucoromycota</taxon>
        <taxon>Mortierellomycotina</taxon>
        <taxon>Mortierellomycetes</taxon>
        <taxon>Mortierellales</taxon>
        <taxon>Mortierellaceae</taxon>
        <taxon>Linnemannia</taxon>
    </lineage>
</organism>